<reference evidence="2" key="1">
    <citation type="submission" date="2023-07" db="EMBL/GenBank/DDBJ databases">
        <authorList>
            <consortium name="CYATHOMIX"/>
        </authorList>
    </citation>
    <scope>NUCLEOTIDE SEQUENCE</scope>
    <source>
        <strain evidence="2">N/A</strain>
    </source>
</reference>
<evidence type="ECO:0000313" key="2">
    <source>
        <dbReference type="EMBL" id="CAJ0597749.1"/>
    </source>
</evidence>
<keyword evidence="3" id="KW-1185">Reference proteome</keyword>
<organism evidence="2 3">
    <name type="scientific">Cylicocyclus nassatus</name>
    <name type="common">Nematode worm</name>
    <dbReference type="NCBI Taxonomy" id="53992"/>
    <lineage>
        <taxon>Eukaryota</taxon>
        <taxon>Metazoa</taxon>
        <taxon>Ecdysozoa</taxon>
        <taxon>Nematoda</taxon>
        <taxon>Chromadorea</taxon>
        <taxon>Rhabditida</taxon>
        <taxon>Rhabditina</taxon>
        <taxon>Rhabditomorpha</taxon>
        <taxon>Strongyloidea</taxon>
        <taxon>Strongylidae</taxon>
        <taxon>Cylicocyclus</taxon>
    </lineage>
</organism>
<dbReference type="AlphaFoldDB" id="A0AA36GTC2"/>
<name>A0AA36GTC2_CYLNA</name>
<proteinExistence type="predicted"/>
<evidence type="ECO:0000256" key="1">
    <source>
        <dbReference type="SAM" id="MobiDB-lite"/>
    </source>
</evidence>
<dbReference type="Proteomes" id="UP001176961">
    <property type="component" value="Unassembled WGS sequence"/>
</dbReference>
<gene>
    <name evidence="2" type="ORF">CYNAS_LOCUS9732</name>
</gene>
<dbReference type="EMBL" id="CATQJL010000223">
    <property type="protein sequence ID" value="CAJ0597749.1"/>
    <property type="molecule type" value="Genomic_DNA"/>
</dbReference>
<accession>A0AA36GTC2</accession>
<feature type="region of interest" description="Disordered" evidence="1">
    <location>
        <begin position="306"/>
        <end position="341"/>
    </location>
</feature>
<comment type="caution">
    <text evidence="2">The sequence shown here is derived from an EMBL/GenBank/DDBJ whole genome shotgun (WGS) entry which is preliminary data.</text>
</comment>
<sequence length="341" mass="38727">MFQFKEAVEMDENRSSPAVKSELLTGDDATINAHPLLSFDYEREIQILERDIRQQKESSVNAKTAITFEQLRKIHNLGKLLGPQKEIFFDRICRAADIQRASLKNRLKQNKEKFEPPTLTSYRTYQDSNTPTEGTPCLITPQWQQFAQFNCSSEELDKKFNYLSTPTLQSLVQVTTTETPRTPSSSTAELAPVLRPNSVSEEELKLPAERSLDLMQLGFSFEEVKQIADLFDQYKEIIRPHNPGLTLNQALTQFANLISLSVPENLKLIAHTFNLLEMGYSRQEVARLLAKERRRATMVEATELDMKLKRPRTASPLESNGENLVVQESNGNQSDDEGASS</sequence>
<evidence type="ECO:0000313" key="3">
    <source>
        <dbReference type="Proteomes" id="UP001176961"/>
    </source>
</evidence>
<protein>
    <submittedName>
        <fullName evidence="2">Uncharacterized protein</fullName>
    </submittedName>
</protein>
<feature type="compositionally biased region" description="Polar residues" evidence="1">
    <location>
        <begin position="316"/>
        <end position="333"/>
    </location>
</feature>